<proteinExistence type="predicted"/>
<dbReference type="InterPro" id="IPR012337">
    <property type="entry name" value="RNaseH-like_sf"/>
</dbReference>
<dbReference type="OrthoDB" id="6343797at2759"/>
<dbReference type="Proteomes" id="UP000322899">
    <property type="component" value="Unassembled WGS sequence"/>
</dbReference>
<dbReference type="PANTHER" id="PTHR46585">
    <property type="entry name" value="INTEGRASE CORE DOMAIN CONTAINING PROTEIN"/>
    <property type="match status" value="1"/>
</dbReference>
<evidence type="ECO:0000313" key="3">
    <source>
        <dbReference type="Proteomes" id="UP000322899"/>
    </source>
</evidence>
<dbReference type="EMBL" id="VLTO01000001">
    <property type="protein sequence ID" value="KAA0178180.1"/>
    <property type="molecule type" value="Genomic_DNA"/>
</dbReference>
<name>A0A5A8EQ90_CAFRO</name>
<dbReference type="InterPro" id="IPR036397">
    <property type="entry name" value="RNaseH_sf"/>
</dbReference>
<dbReference type="PROSITE" id="PS50994">
    <property type="entry name" value="INTEGRASE"/>
    <property type="match status" value="1"/>
</dbReference>
<reference evidence="2 3" key="1">
    <citation type="submission" date="2019-07" db="EMBL/GenBank/DDBJ databases">
        <title>Genomes of Cafeteria roenbergensis.</title>
        <authorList>
            <person name="Fischer M.G."/>
            <person name="Hackl T."/>
            <person name="Roman M."/>
        </authorList>
    </citation>
    <scope>NUCLEOTIDE SEQUENCE [LARGE SCALE GENOMIC DNA]</scope>
    <source>
        <strain evidence="2 3">E4-10P</strain>
    </source>
</reference>
<feature type="domain" description="Integrase catalytic" evidence="1">
    <location>
        <begin position="1"/>
        <end position="152"/>
    </location>
</feature>
<dbReference type="GO" id="GO:0015074">
    <property type="term" value="P:DNA integration"/>
    <property type="evidence" value="ECO:0007669"/>
    <property type="project" value="InterPro"/>
</dbReference>
<organism evidence="2 3">
    <name type="scientific">Cafeteria roenbergensis</name>
    <name type="common">Marine flagellate</name>
    <dbReference type="NCBI Taxonomy" id="33653"/>
    <lineage>
        <taxon>Eukaryota</taxon>
        <taxon>Sar</taxon>
        <taxon>Stramenopiles</taxon>
        <taxon>Bigyra</taxon>
        <taxon>Opalozoa</taxon>
        <taxon>Bicosoecida</taxon>
        <taxon>Cafeteriaceae</taxon>
        <taxon>Cafeteria</taxon>
    </lineage>
</organism>
<accession>A0A5A8EQ90</accession>
<dbReference type="InterPro" id="IPR001584">
    <property type="entry name" value="Integrase_cat-core"/>
</dbReference>
<comment type="caution">
    <text evidence="2">The sequence shown here is derived from an EMBL/GenBank/DDBJ whole genome shotgun (WGS) entry which is preliminary data.</text>
</comment>
<gene>
    <name evidence="2" type="ORF">FNF27_00035</name>
</gene>
<evidence type="ECO:0000313" key="2">
    <source>
        <dbReference type="EMBL" id="KAA0178180.1"/>
    </source>
</evidence>
<dbReference type="PANTHER" id="PTHR46585:SF4">
    <property type="entry name" value="C3H1-TYPE DOMAIN-CONTAINING PROTEIN"/>
    <property type="match status" value="1"/>
</dbReference>
<dbReference type="Gene3D" id="3.30.420.10">
    <property type="entry name" value="Ribonuclease H-like superfamily/Ribonuclease H"/>
    <property type="match status" value="1"/>
</dbReference>
<evidence type="ECO:0000259" key="1">
    <source>
        <dbReference type="PROSITE" id="PS50994"/>
    </source>
</evidence>
<dbReference type="Pfam" id="PF00665">
    <property type="entry name" value="rve"/>
    <property type="match status" value="1"/>
</dbReference>
<sequence length="294" mass="33706">MGIDLIDMQKLAWEEYCYILTGVDLHSKKGWARALKNKKKETVGKAMDSILQDTGGMKSVRSDRGSEFVNPVFRAVLEKNHTKQVLSLAGKPQSNGAIERWNQTLKTMIKRAIRITDSRDWPEFLQQLVDNYNASRHRIILETPNDAHKGKNPDVIVKRLMKSATAKSKPPAFKVGDEVRIRKKSVTNDGELWSKKVYKIAKVLRPRTPFGVPIYRVDAPRTMGNLYEEELQGITGVDEERIFHEKWSITKLVRKATRRGVPGFIVKWKTGEETFEPTSLLNLDVPHLVRRFRA</sequence>
<dbReference type="AlphaFoldDB" id="A0A5A8EQ90"/>
<protein>
    <recommendedName>
        <fullName evidence="1">Integrase catalytic domain-containing protein</fullName>
    </recommendedName>
</protein>
<dbReference type="GO" id="GO:0003676">
    <property type="term" value="F:nucleic acid binding"/>
    <property type="evidence" value="ECO:0007669"/>
    <property type="project" value="InterPro"/>
</dbReference>
<dbReference type="SUPFAM" id="SSF53098">
    <property type="entry name" value="Ribonuclease H-like"/>
    <property type="match status" value="1"/>
</dbReference>